<dbReference type="EMBL" id="KB740983">
    <property type="protein sequence ID" value="ENN76357.1"/>
    <property type="molecule type" value="Genomic_DNA"/>
</dbReference>
<dbReference type="Proteomes" id="UP000030742">
    <property type="component" value="Unassembled WGS sequence"/>
</dbReference>
<evidence type="ECO:0000313" key="6">
    <source>
        <dbReference type="EMBL" id="ERL95202.1"/>
    </source>
</evidence>
<evidence type="ECO:0000313" key="5">
    <source>
        <dbReference type="EMBL" id="ENN76357.1"/>
    </source>
</evidence>
<name>N6UCH9_DENPD</name>
<dbReference type="GO" id="GO:0008270">
    <property type="term" value="F:zinc ion binding"/>
    <property type="evidence" value="ECO:0007669"/>
    <property type="project" value="UniProtKB-KW"/>
</dbReference>
<protein>
    <recommendedName>
        <fullName evidence="4">FLYWCH-type domain-containing protein</fullName>
    </recommendedName>
</protein>
<keyword evidence="3" id="KW-0862">Zinc</keyword>
<reference evidence="5 7" key="1">
    <citation type="journal article" date="2013" name="Genome Biol.">
        <title>Draft genome of the mountain pine beetle, Dendroctonus ponderosae Hopkins, a major forest pest.</title>
        <authorList>
            <person name="Keeling C.I."/>
            <person name="Yuen M.M."/>
            <person name="Liao N.Y."/>
            <person name="Docking T.R."/>
            <person name="Chan S.K."/>
            <person name="Taylor G.A."/>
            <person name="Palmquist D.L."/>
            <person name="Jackman S.D."/>
            <person name="Nguyen A."/>
            <person name="Li M."/>
            <person name="Henderson H."/>
            <person name="Janes J.K."/>
            <person name="Zhao Y."/>
            <person name="Pandoh P."/>
            <person name="Moore R."/>
            <person name="Sperling F.A."/>
            <person name="Huber D.P."/>
            <person name="Birol I."/>
            <person name="Jones S.J."/>
            <person name="Bohlmann J."/>
        </authorList>
    </citation>
    <scope>NUCLEOTIDE SEQUENCE</scope>
</reference>
<keyword evidence="1" id="KW-0479">Metal-binding</keyword>
<dbReference type="HOGENOM" id="CLU_1847183_0_0_1"/>
<organism evidence="5">
    <name type="scientific">Dendroctonus ponderosae</name>
    <name type="common">Mountain pine beetle</name>
    <dbReference type="NCBI Taxonomy" id="77166"/>
    <lineage>
        <taxon>Eukaryota</taxon>
        <taxon>Metazoa</taxon>
        <taxon>Ecdysozoa</taxon>
        <taxon>Arthropoda</taxon>
        <taxon>Hexapoda</taxon>
        <taxon>Insecta</taxon>
        <taxon>Pterygota</taxon>
        <taxon>Neoptera</taxon>
        <taxon>Endopterygota</taxon>
        <taxon>Coleoptera</taxon>
        <taxon>Polyphaga</taxon>
        <taxon>Cucujiformia</taxon>
        <taxon>Curculionidae</taxon>
        <taxon>Scolytinae</taxon>
        <taxon>Dendroctonus</taxon>
    </lineage>
</organism>
<evidence type="ECO:0000313" key="7">
    <source>
        <dbReference type="Proteomes" id="UP000030742"/>
    </source>
</evidence>
<dbReference type="Pfam" id="PF04500">
    <property type="entry name" value="FLYWCH"/>
    <property type="match status" value="1"/>
</dbReference>
<feature type="non-terminal residue" evidence="5">
    <location>
        <position position="1"/>
    </location>
</feature>
<dbReference type="EMBL" id="KB632410">
    <property type="protein sequence ID" value="ERL95202.1"/>
    <property type="molecule type" value="Genomic_DNA"/>
</dbReference>
<sequence length="139" mass="15859">MCWCCLTKEKNKCKARVVTTGNHVVIKRRDHNHEPTFKEPAGSPSSTLFEPQVNDYVVVKLLAQRSVKHYIAVIMSKAEDEFVAKFMRKSLGNKFTFPATDDVANIDQDDIAEILSQPSVNNRQQYTFSLDISKYKNFG</sequence>
<evidence type="ECO:0000256" key="3">
    <source>
        <dbReference type="ARBA" id="ARBA00022833"/>
    </source>
</evidence>
<evidence type="ECO:0000256" key="1">
    <source>
        <dbReference type="ARBA" id="ARBA00022723"/>
    </source>
</evidence>
<evidence type="ECO:0000256" key="2">
    <source>
        <dbReference type="ARBA" id="ARBA00022771"/>
    </source>
</evidence>
<feature type="domain" description="FLYWCH-type" evidence="4">
    <location>
        <begin position="2"/>
        <end position="33"/>
    </location>
</feature>
<gene>
    <name evidence="6" type="ORF">D910_12470</name>
    <name evidence="5" type="ORF">YQE_07133</name>
</gene>
<accession>N6UCH9</accession>
<evidence type="ECO:0000259" key="4">
    <source>
        <dbReference type="Pfam" id="PF04500"/>
    </source>
</evidence>
<proteinExistence type="predicted"/>
<dbReference type="AlphaFoldDB" id="N6UCH9"/>
<keyword evidence="2" id="KW-0863">Zinc-finger</keyword>
<dbReference type="InterPro" id="IPR007588">
    <property type="entry name" value="Znf_FLYWCH"/>
</dbReference>
<dbReference type="Gene3D" id="2.20.25.240">
    <property type="match status" value="1"/>
</dbReference>